<dbReference type="EMBL" id="FPBV01000039">
    <property type="protein sequence ID" value="SFV07799.1"/>
    <property type="molecule type" value="Genomic_DNA"/>
</dbReference>
<dbReference type="Gene3D" id="3.40.630.30">
    <property type="match status" value="1"/>
</dbReference>
<dbReference type="RefSeq" id="WP_074956580.1">
    <property type="nucleotide sequence ID" value="NZ_FPBV01000039.1"/>
</dbReference>
<dbReference type="SUPFAM" id="SSF55729">
    <property type="entry name" value="Acyl-CoA N-acyltransferases (Nat)"/>
    <property type="match status" value="1"/>
</dbReference>
<dbReference type="STRING" id="392015.SAMN05421543_1393"/>
<dbReference type="GO" id="GO:0005840">
    <property type="term" value="C:ribosome"/>
    <property type="evidence" value="ECO:0007669"/>
    <property type="project" value="UniProtKB-KW"/>
</dbReference>
<reference evidence="5" key="1">
    <citation type="submission" date="2016-10" db="EMBL/GenBank/DDBJ databases">
        <authorList>
            <person name="Varghese N."/>
        </authorList>
    </citation>
    <scope>NUCLEOTIDE SEQUENCE [LARGE SCALE GENOMIC DNA]</scope>
    <source>
        <strain evidence="5">DSM 17980</strain>
    </source>
</reference>
<dbReference type="CDD" id="cd04301">
    <property type="entry name" value="NAT_SF"/>
    <property type="match status" value="1"/>
</dbReference>
<gene>
    <name evidence="4" type="ORF">SAMN05421543_1393</name>
</gene>
<dbReference type="AlphaFoldDB" id="A0A1I7LDN8"/>
<proteinExistence type="predicted"/>
<evidence type="ECO:0000313" key="5">
    <source>
        <dbReference type="Proteomes" id="UP000183508"/>
    </source>
</evidence>
<protein>
    <submittedName>
        <fullName evidence="4">Ribosomal protein S18 acetylase RimI</fullName>
    </submittedName>
</protein>
<dbReference type="InterPro" id="IPR000182">
    <property type="entry name" value="GNAT_dom"/>
</dbReference>
<evidence type="ECO:0000256" key="2">
    <source>
        <dbReference type="ARBA" id="ARBA00023315"/>
    </source>
</evidence>
<keyword evidence="4" id="KW-0687">Ribonucleoprotein</keyword>
<dbReference type="PANTHER" id="PTHR43877">
    <property type="entry name" value="AMINOALKYLPHOSPHONATE N-ACETYLTRANSFERASE-RELATED-RELATED"/>
    <property type="match status" value="1"/>
</dbReference>
<dbReference type="InterPro" id="IPR016181">
    <property type="entry name" value="Acyl_CoA_acyltransferase"/>
</dbReference>
<dbReference type="PROSITE" id="PS51186">
    <property type="entry name" value="GNAT"/>
    <property type="match status" value="1"/>
</dbReference>
<evidence type="ECO:0000256" key="1">
    <source>
        <dbReference type="ARBA" id="ARBA00022679"/>
    </source>
</evidence>
<keyword evidence="5" id="KW-1185">Reference proteome</keyword>
<keyword evidence="4" id="KW-0689">Ribosomal protein</keyword>
<accession>A0A1I7LDN8</accession>
<dbReference type="Proteomes" id="UP000183508">
    <property type="component" value="Unassembled WGS sequence"/>
</dbReference>
<dbReference type="eggNOG" id="COG1670">
    <property type="taxonomic scope" value="Bacteria"/>
</dbReference>
<dbReference type="InterPro" id="IPR050832">
    <property type="entry name" value="Bact_Acetyltransf"/>
</dbReference>
<feature type="domain" description="N-acetyltransferase" evidence="3">
    <location>
        <begin position="17"/>
        <end position="184"/>
    </location>
</feature>
<dbReference type="GO" id="GO:0016747">
    <property type="term" value="F:acyltransferase activity, transferring groups other than amino-acyl groups"/>
    <property type="evidence" value="ECO:0007669"/>
    <property type="project" value="InterPro"/>
</dbReference>
<name>A0A1I7LDN8_9BACL</name>
<keyword evidence="2" id="KW-0012">Acyltransferase</keyword>
<dbReference type="Pfam" id="PF00583">
    <property type="entry name" value="Acetyltransf_1"/>
    <property type="match status" value="1"/>
</dbReference>
<keyword evidence="1" id="KW-0808">Transferase</keyword>
<organism evidence="4 5">
    <name type="scientific">Alicyclobacillus macrosporangiidus</name>
    <dbReference type="NCBI Taxonomy" id="392015"/>
    <lineage>
        <taxon>Bacteria</taxon>
        <taxon>Bacillati</taxon>
        <taxon>Bacillota</taxon>
        <taxon>Bacilli</taxon>
        <taxon>Bacillales</taxon>
        <taxon>Alicyclobacillaceae</taxon>
        <taxon>Alicyclobacillus</taxon>
    </lineage>
</organism>
<dbReference type="OrthoDB" id="9802340at2"/>
<sequence length="184" mass="20576">MGFVSPQVVTLPNGTALTVRIAEPADASQVLEHTKQVTAETDFLVTTPEEVTLTVDEERVWIQHHLDDPGSLLLLACAGPQVIGILSFRRESRVRLSHHGSLGVSVQKAWHGQGIGRKLVETLLRWAEANPWLEKVCLEVFTTNEPAIHLYHSLGFQEEGRRRRHVKLGPDAYVDVLVMCKFVK</sequence>
<evidence type="ECO:0000259" key="3">
    <source>
        <dbReference type="PROSITE" id="PS51186"/>
    </source>
</evidence>
<evidence type="ECO:0000313" key="4">
    <source>
        <dbReference type="EMBL" id="SFV07799.1"/>
    </source>
</evidence>